<dbReference type="PANTHER" id="PTHR43708:SF5">
    <property type="entry name" value="CONSERVED EXPRESSED OXIDOREDUCTASE (EUROFUNG)-RELATED"/>
    <property type="match status" value="1"/>
</dbReference>
<dbReference type="GO" id="GO:0000166">
    <property type="term" value="F:nucleotide binding"/>
    <property type="evidence" value="ECO:0007669"/>
    <property type="project" value="InterPro"/>
</dbReference>
<dbReference type="GO" id="GO:0016491">
    <property type="term" value="F:oxidoreductase activity"/>
    <property type="evidence" value="ECO:0007669"/>
    <property type="project" value="UniProtKB-KW"/>
</dbReference>
<keyword evidence="2" id="KW-0560">Oxidoreductase</keyword>
<dbReference type="Gene3D" id="3.40.50.720">
    <property type="entry name" value="NAD(P)-binding Rossmann-like Domain"/>
    <property type="match status" value="1"/>
</dbReference>
<protein>
    <recommendedName>
        <fullName evidence="3">Gfo/Idh/MocA-like oxidoreductase N-terminal domain-containing protein</fullName>
    </recommendedName>
</protein>
<dbReference type="EMBL" id="WMBA01000084">
    <property type="protein sequence ID" value="MTD58996.1"/>
    <property type="molecule type" value="Genomic_DNA"/>
</dbReference>
<gene>
    <name evidence="4" type="ORF">GKO32_34175</name>
</gene>
<dbReference type="Proteomes" id="UP000440096">
    <property type="component" value="Unassembled WGS sequence"/>
</dbReference>
<evidence type="ECO:0000256" key="1">
    <source>
        <dbReference type="ARBA" id="ARBA00010928"/>
    </source>
</evidence>
<proteinExistence type="inferred from homology"/>
<evidence type="ECO:0000256" key="2">
    <source>
        <dbReference type="ARBA" id="ARBA00023002"/>
    </source>
</evidence>
<dbReference type="AlphaFoldDB" id="A0A6N7ZB63"/>
<dbReference type="InterPro" id="IPR000683">
    <property type="entry name" value="Gfo/Idh/MocA-like_OxRdtase_N"/>
</dbReference>
<evidence type="ECO:0000313" key="4">
    <source>
        <dbReference type="EMBL" id="MTD58996.1"/>
    </source>
</evidence>
<dbReference type="PANTHER" id="PTHR43708">
    <property type="entry name" value="CONSERVED EXPRESSED OXIDOREDUCTASE (EUROFUNG)"/>
    <property type="match status" value="1"/>
</dbReference>
<feature type="domain" description="Gfo/Idh/MocA-like oxidoreductase N-terminal" evidence="3">
    <location>
        <begin position="70"/>
        <end position="168"/>
    </location>
</feature>
<evidence type="ECO:0000259" key="3">
    <source>
        <dbReference type="Pfam" id="PF01408"/>
    </source>
</evidence>
<dbReference type="InterPro" id="IPR051317">
    <property type="entry name" value="Gfo/Idh/MocA_oxidoreduct"/>
</dbReference>
<comment type="similarity">
    <text evidence="1">Belongs to the Gfo/Idh/MocA family.</text>
</comment>
<dbReference type="InterPro" id="IPR036291">
    <property type="entry name" value="NAD(P)-bd_dom_sf"/>
</dbReference>
<dbReference type="OrthoDB" id="256869at2"/>
<sequence length="332" mass="37178">MNPTRKQMFRLGIVGTDNTHAYQYAGFINGWREDVPIPVRLPSGEPVPAMYEWAQVLREFTNDGSLPGFQRSSQARVTRLWSGQPEDADLLRNACGIDVICDSPEEVARDVDAVLVLSEDPAEHLRHAETALRAGLPTYVDKPMAPDRDTAEKIFAMAREYGAPCFTGSSLRYSEELRSFRQYALARVGTFRGMYVQVPIDNRLYGLHAIEMIDMFLGSDVVRVSGVRSRCRQTVCLEYTDGRTATYETLGYLARPCQNLVINGTHHDVTTQIHGIGLIPADFVHAVLRMLTTREDLPSERAALRFIDIRAAAEEALRTGTPQTIDRAETRS</sequence>
<name>A0A6N7ZB63_9PSEU</name>
<evidence type="ECO:0000313" key="5">
    <source>
        <dbReference type="Proteomes" id="UP000440096"/>
    </source>
</evidence>
<keyword evidence="5" id="KW-1185">Reference proteome</keyword>
<reference evidence="4 5" key="1">
    <citation type="submission" date="2019-11" db="EMBL/GenBank/DDBJ databases">
        <title>Draft genome of Amycolatopsis RM579.</title>
        <authorList>
            <person name="Duangmal K."/>
            <person name="Mingma R."/>
        </authorList>
    </citation>
    <scope>NUCLEOTIDE SEQUENCE [LARGE SCALE GENOMIC DNA]</scope>
    <source>
        <strain evidence="4 5">RM579</strain>
    </source>
</reference>
<comment type="caution">
    <text evidence="4">The sequence shown here is derived from an EMBL/GenBank/DDBJ whole genome shotgun (WGS) entry which is preliminary data.</text>
</comment>
<dbReference type="SUPFAM" id="SSF51735">
    <property type="entry name" value="NAD(P)-binding Rossmann-fold domains"/>
    <property type="match status" value="1"/>
</dbReference>
<organism evidence="4 5">
    <name type="scientific">Amycolatopsis pithecellobii</name>
    <dbReference type="NCBI Taxonomy" id="664692"/>
    <lineage>
        <taxon>Bacteria</taxon>
        <taxon>Bacillati</taxon>
        <taxon>Actinomycetota</taxon>
        <taxon>Actinomycetes</taxon>
        <taxon>Pseudonocardiales</taxon>
        <taxon>Pseudonocardiaceae</taxon>
        <taxon>Amycolatopsis</taxon>
    </lineage>
</organism>
<dbReference type="Pfam" id="PF01408">
    <property type="entry name" value="GFO_IDH_MocA"/>
    <property type="match status" value="1"/>
</dbReference>
<accession>A0A6N7ZB63</accession>